<dbReference type="EMBL" id="NXGX01000006">
    <property type="protein sequence ID" value="PKR57409.1"/>
    <property type="molecule type" value="Genomic_DNA"/>
</dbReference>
<dbReference type="Proteomes" id="UP000233332">
    <property type="component" value="Unassembled WGS sequence"/>
</dbReference>
<sequence>MPVIERDTIFVLKPNFEDPAWPGQRFYCWHCALIEGVLASFPDLCGDLDIHRIAWPRPRAEIVDLLGEDHQSLPVMILKSGDTSDVQTGVANGHAFIDDKDTILQALSKRHGFPVPHP</sequence>
<dbReference type="InterPro" id="IPR021439">
    <property type="entry name" value="DUF3088"/>
</dbReference>
<keyword evidence="2" id="KW-1185">Reference proteome</keyword>
<dbReference type="RefSeq" id="WP_101303639.1">
    <property type="nucleotide sequence ID" value="NZ_NXGX01000006.1"/>
</dbReference>
<evidence type="ECO:0008006" key="3">
    <source>
        <dbReference type="Google" id="ProtNLM"/>
    </source>
</evidence>
<proteinExistence type="predicted"/>
<gene>
    <name evidence="1" type="ORF">COO92_15795</name>
</gene>
<organism evidence="1 2">
    <name type="scientific">Thalassospira lohafexi</name>
    <dbReference type="NCBI Taxonomy" id="744227"/>
    <lineage>
        <taxon>Bacteria</taxon>
        <taxon>Pseudomonadati</taxon>
        <taxon>Pseudomonadota</taxon>
        <taxon>Alphaproteobacteria</taxon>
        <taxon>Rhodospirillales</taxon>
        <taxon>Thalassospiraceae</taxon>
        <taxon>Thalassospira</taxon>
    </lineage>
</organism>
<dbReference type="Pfam" id="PF11287">
    <property type="entry name" value="DUF3088"/>
    <property type="match status" value="1"/>
</dbReference>
<evidence type="ECO:0000313" key="1">
    <source>
        <dbReference type="EMBL" id="PKR57409.1"/>
    </source>
</evidence>
<evidence type="ECO:0000313" key="2">
    <source>
        <dbReference type="Proteomes" id="UP000233332"/>
    </source>
</evidence>
<accession>A0A2N3L3J7</accession>
<protein>
    <recommendedName>
        <fullName evidence="3">DUF3088 domain-containing protein</fullName>
    </recommendedName>
</protein>
<name>A0A2N3L3J7_9PROT</name>
<dbReference type="AlphaFoldDB" id="A0A2N3L3J7"/>
<comment type="caution">
    <text evidence="1">The sequence shown here is derived from an EMBL/GenBank/DDBJ whole genome shotgun (WGS) entry which is preliminary data.</text>
</comment>
<reference evidence="1 2" key="1">
    <citation type="submission" date="2017-09" db="EMBL/GenBank/DDBJ databases">
        <title>Biodiversity and function of Thalassospira species in the particle-attached aromatic-hydrocarbon-degrading consortia from the surface seawater of the China South Sea.</title>
        <authorList>
            <person name="Dong C."/>
            <person name="Lai Q."/>
            <person name="Shao Z."/>
        </authorList>
    </citation>
    <scope>NUCLEOTIDE SEQUENCE [LARGE SCALE GENOMIC DNA]</scope>
    <source>
        <strain evidence="1 2">139Z-12</strain>
    </source>
</reference>